<proteinExistence type="predicted"/>
<dbReference type="Proteomes" id="UP000177803">
    <property type="component" value="Unassembled WGS sequence"/>
</dbReference>
<feature type="domain" description="Glycosyltransferase 2-like" evidence="1">
    <location>
        <begin position="5"/>
        <end position="133"/>
    </location>
</feature>
<organism evidence="2 3">
    <name type="scientific">Candidatus Magasanikbacteria bacterium RIFOXYA2_FULL_44_8</name>
    <dbReference type="NCBI Taxonomy" id="1798696"/>
    <lineage>
        <taxon>Bacteria</taxon>
        <taxon>Candidatus Magasanikiibacteriota</taxon>
    </lineage>
</organism>
<dbReference type="Pfam" id="PF00535">
    <property type="entry name" value="Glycos_transf_2"/>
    <property type="match status" value="1"/>
</dbReference>
<dbReference type="SUPFAM" id="SSF53448">
    <property type="entry name" value="Nucleotide-diphospho-sugar transferases"/>
    <property type="match status" value="1"/>
</dbReference>
<dbReference type="InterPro" id="IPR050834">
    <property type="entry name" value="Glycosyltransf_2"/>
</dbReference>
<name>A0A1F6NL28_9BACT</name>
<reference evidence="2 3" key="1">
    <citation type="journal article" date="2016" name="Nat. Commun.">
        <title>Thousands of microbial genomes shed light on interconnected biogeochemical processes in an aquifer system.</title>
        <authorList>
            <person name="Anantharaman K."/>
            <person name="Brown C.T."/>
            <person name="Hug L.A."/>
            <person name="Sharon I."/>
            <person name="Castelle C.J."/>
            <person name="Probst A.J."/>
            <person name="Thomas B.C."/>
            <person name="Singh A."/>
            <person name="Wilkins M.J."/>
            <person name="Karaoz U."/>
            <person name="Brodie E.L."/>
            <person name="Williams K.H."/>
            <person name="Hubbard S.S."/>
            <person name="Banfield J.F."/>
        </authorList>
    </citation>
    <scope>NUCLEOTIDE SEQUENCE [LARGE SCALE GENOMIC DNA]</scope>
</reference>
<dbReference type="EMBL" id="MFQR01000005">
    <property type="protein sequence ID" value="OGH84697.1"/>
    <property type="molecule type" value="Genomic_DNA"/>
</dbReference>
<dbReference type="AlphaFoldDB" id="A0A1F6NL28"/>
<accession>A0A1F6NL28</accession>
<evidence type="ECO:0000313" key="2">
    <source>
        <dbReference type="EMBL" id="OGH84697.1"/>
    </source>
</evidence>
<gene>
    <name evidence="2" type="ORF">A2261_02450</name>
</gene>
<dbReference type="Gene3D" id="3.90.550.10">
    <property type="entry name" value="Spore Coat Polysaccharide Biosynthesis Protein SpsA, Chain A"/>
    <property type="match status" value="1"/>
</dbReference>
<dbReference type="InterPro" id="IPR001173">
    <property type="entry name" value="Glyco_trans_2-like"/>
</dbReference>
<dbReference type="PANTHER" id="PTHR43685">
    <property type="entry name" value="GLYCOSYLTRANSFERASE"/>
    <property type="match status" value="1"/>
</dbReference>
<dbReference type="InterPro" id="IPR029044">
    <property type="entry name" value="Nucleotide-diphossugar_trans"/>
</dbReference>
<protein>
    <recommendedName>
        <fullName evidence="1">Glycosyltransferase 2-like domain-containing protein</fullName>
    </recommendedName>
</protein>
<dbReference type="CDD" id="cd00761">
    <property type="entry name" value="Glyco_tranf_GTA_type"/>
    <property type="match status" value="1"/>
</dbReference>
<sequence length="244" mass="27704">MPLISVIIPAYNHAHILKKCILSLVGQTYRPLEIIIINDGSTDNFVTVMIDVEKILRAHDFSYKIINQTNAGAPAARNRGFGESTGEYVIFCDADIVACPGMLKKMYDALQNNPTVSYAYSQFRFGWKKFKAQAFDSEALKKNNYINTVTLIRRTALTEISTQGGPWDESLARLQDWDLFLTLLQHHKTGILMPEILYRAQVGGRIGISSWLPSFMYRLPWKTKAVKNFEAARDIIARKHGLKF</sequence>
<evidence type="ECO:0000259" key="1">
    <source>
        <dbReference type="Pfam" id="PF00535"/>
    </source>
</evidence>
<dbReference type="PANTHER" id="PTHR43685:SF11">
    <property type="entry name" value="GLYCOSYLTRANSFERASE TAGX-RELATED"/>
    <property type="match status" value="1"/>
</dbReference>
<evidence type="ECO:0000313" key="3">
    <source>
        <dbReference type="Proteomes" id="UP000177803"/>
    </source>
</evidence>
<comment type="caution">
    <text evidence="2">The sequence shown here is derived from an EMBL/GenBank/DDBJ whole genome shotgun (WGS) entry which is preliminary data.</text>
</comment>